<dbReference type="GO" id="GO:0006281">
    <property type="term" value="P:DNA repair"/>
    <property type="evidence" value="ECO:0007669"/>
    <property type="project" value="UniProtKB-KW"/>
</dbReference>
<organism evidence="10 11">
    <name type="scientific">Cylicostephanus goldi</name>
    <name type="common">Nematode worm</name>
    <dbReference type="NCBI Taxonomy" id="71465"/>
    <lineage>
        <taxon>Eukaryota</taxon>
        <taxon>Metazoa</taxon>
        <taxon>Ecdysozoa</taxon>
        <taxon>Nematoda</taxon>
        <taxon>Chromadorea</taxon>
        <taxon>Rhabditida</taxon>
        <taxon>Rhabditina</taxon>
        <taxon>Rhabditomorpha</taxon>
        <taxon>Strongyloidea</taxon>
        <taxon>Strongylidae</taxon>
        <taxon>Cylicostephanus</taxon>
    </lineage>
</organism>
<dbReference type="OrthoDB" id="5723at2759"/>
<dbReference type="PANTHER" id="PTHR45873:SF1">
    <property type="entry name" value="DNA POLYMERASE ETA"/>
    <property type="match status" value="1"/>
</dbReference>
<dbReference type="InterPro" id="IPR043128">
    <property type="entry name" value="Rev_trsase/Diguanyl_cyclase"/>
</dbReference>
<reference evidence="10 11" key="1">
    <citation type="submission" date="2018-11" db="EMBL/GenBank/DDBJ databases">
        <authorList>
            <consortium name="Pathogen Informatics"/>
        </authorList>
    </citation>
    <scope>NUCLEOTIDE SEQUENCE [LARGE SCALE GENOMIC DNA]</scope>
</reference>
<dbReference type="PROSITE" id="PS50173">
    <property type="entry name" value="UMUC"/>
    <property type="match status" value="1"/>
</dbReference>
<dbReference type="Pfam" id="PF00817">
    <property type="entry name" value="IMS"/>
    <property type="match status" value="1"/>
</dbReference>
<keyword evidence="8" id="KW-0539">Nucleus</keyword>
<keyword evidence="5" id="KW-0227">DNA damage</keyword>
<evidence type="ECO:0000259" key="9">
    <source>
        <dbReference type="PROSITE" id="PS50173"/>
    </source>
</evidence>
<name>A0A3P7MUR6_CYLGO</name>
<proteinExistence type="predicted"/>
<dbReference type="GO" id="GO:0005634">
    <property type="term" value="C:nucleus"/>
    <property type="evidence" value="ECO:0007669"/>
    <property type="project" value="UniProtKB-SubCell"/>
</dbReference>
<keyword evidence="7" id="KW-0234">DNA repair</keyword>
<evidence type="ECO:0000256" key="6">
    <source>
        <dbReference type="ARBA" id="ARBA00022842"/>
    </source>
</evidence>
<dbReference type="AlphaFoldDB" id="A0A3P7MUR6"/>
<protein>
    <recommendedName>
        <fullName evidence="9">UmuC domain-containing protein</fullName>
    </recommendedName>
</protein>
<dbReference type="InterPro" id="IPR052230">
    <property type="entry name" value="DNA_polymerase_eta"/>
</dbReference>
<sequence length="200" mass="22746">MERVIALIDMDCFFVQVEQREKPELWGKPVVLAVFVVSYEARSAGVKRKMTISQAKAICYDLNVDASAEIFDVFNNFDERIIVERASVDEAFLDMTELVDQTILEFGAAQLLQNLTSNLSTTLPTTHVADGNDRGNEDVYNREASLRNWLDNRCATEISHLPVQMLAKLICARHKPRHQTIIPFDYVPVIFGRTRVGDIR</sequence>
<keyword evidence="6" id="KW-0460">Magnesium</keyword>
<dbReference type="GO" id="GO:0042276">
    <property type="term" value="P:error-prone translesion synthesis"/>
    <property type="evidence" value="ECO:0007669"/>
    <property type="project" value="TreeGrafter"/>
</dbReference>
<keyword evidence="4" id="KW-0479">Metal-binding</keyword>
<dbReference type="Proteomes" id="UP000271889">
    <property type="component" value="Unassembled WGS sequence"/>
</dbReference>
<feature type="non-terminal residue" evidence="10">
    <location>
        <position position="200"/>
    </location>
</feature>
<gene>
    <name evidence="10" type="ORF">CGOC_LOCUS11579</name>
</gene>
<evidence type="ECO:0000256" key="5">
    <source>
        <dbReference type="ARBA" id="ARBA00022763"/>
    </source>
</evidence>
<dbReference type="GO" id="GO:0005657">
    <property type="term" value="C:replication fork"/>
    <property type="evidence" value="ECO:0007669"/>
    <property type="project" value="TreeGrafter"/>
</dbReference>
<evidence type="ECO:0000256" key="8">
    <source>
        <dbReference type="ARBA" id="ARBA00023242"/>
    </source>
</evidence>
<dbReference type="InterPro" id="IPR001126">
    <property type="entry name" value="UmuC"/>
</dbReference>
<dbReference type="SUPFAM" id="SSF56672">
    <property type="entry name" value="DNA/RNA polymerases"/>
    <property type="match status" value="1"/>
</dbReference>
<dbReference type="PANTHER" id="PTHR45873">
    <property type="entry name" value="DNA POLYMERASE ETA"/>
    <property type="match status" value="1"/>
</dbReference>
<dbReference type="GO" id="GO:0003887">
    <property type="term" value="F:DNA-directed DNA polymerase activity"/>
    <property type="evidence" value="ECO:0007669"/>
    <property type="project" value="TreeGrafter"/>
</dbReference>
<evidence type="ECO:0000256" key="3">
    <source>
        <dbReference type="ARBA" id="ARBA00022695"/>
    </source>
</evidence>
<dbReference type="GO" id="GO:0046872">
    <property type="term" value="F:metal ion binding"/>
    <property type="evidence" value="ECO:0007669"/>
    <property type="project" value="UniProtKB-KW"/>
</dbReference>
<evidence type="ECO:0000256" key="4">
    <source>
        <dbReference type="ARBA" id="ARBA00022723"/>
    </source>
</evidence>
<evidence type="ECO:0000256" key="7">
    <source>
        <dbReference type="ARBA" id="ARBA00023204"/>
    </source>
</evidence>
<evidence type="ECO:0000256" key="2">
    <source>
        <dbReference type="ARBA" id="ARBA00022679"/>
    </source>
</evidence>
<dbReference type="GO" id="GO:0035861">
    <property type="term" value="C:site of double-strand break"/>
    <property type="evidence" value="ECO:0007669"/>
    <property type="project" value="TreeGrafter"/>
</dbReference>
<evidence type="ECO:0000256" key="1">
    <source>
        <dbReference type="ARBA" id="ARBA00004123"/>
    </source>
</evidence>
<accession>A0A3P7MUR6</accession>
<keyword evidence="2" id="KW-0808">Transferase</keyword>
<feature type="domain" description="UmuC" evidence="9">
    <location>
        <begin position="5"/>
        <end position="96"/>
    </location>
</feature>
<comment type="subcellular location">
    <subcellularLocation>
        <location evidence="1">Nucleus</location>
    </subcellularLocation>
</comment>
<dbReference type="FunFam" id="3.40.1170.60:FF:000003">
    <property type="entry name" value="DNA polymerase eta"/>
    <property type="match status" value="1"/>
</dbReference>
<evidence type="ECO:0000313" key="10">
    <source>
        <dbReference type="EMBL" id="VDN30550.1"/>
    </source>
</evidence>
<keyword evidence="11" id="KW-1185">Reference proteome</keyword>
<dbReference type="InterPro" id="IPR043502">
    <property type="entry name" value="DNA/RNA_pol_sf"/>
</dbReference>
<evidence type="ECO:0000313" key="11">
    <source>
        <dbReference type="Proteomes" id="UP000271889"/>
    </source>
</evidence>
<dbReference type="EMBL" id="UYRV01117239">
    <property type="protein sequence ID" value="VDN30550.1"/>
    <property type="molecule type" value="Genomic_DNA"/>
</dbReference>
<dbReference type="GO" id="GO:0009314">
    <property type="term" value="P:response to radiation"/>
    <property type="evidence" value="ECO:0007669"/>
    <property type="project" value="TreeGrafter"/>
</dbReference>
<dbReference type="Gene3D" id="3.40.1170.60">
    <property type="match status" value="1"/>
</dbReference>
<keyword evidence="3" id="KW-0548">Nucleotidyltransferase</keyword>
<dbReference type="Gene3D" id="3.30.70.270">
    <property type="match status" value="1"/>
</dbReference>